<dbReference type="PANTHER" id="PTHR43442:SF3">
    <property type="entry name" value="GLUCONOKINASE-RELATED"/>
    <property type="match status" value="1"/>
</dbReference>
<evidence type="ECO:0000256" key="2">
    <source>
        <dbReference type="ARBA" id="ARBA00008420"/>
    </source>
</evidence>
<dbReference type="AlphaFoldDB" id="A0A084U5E5"/>
<dbReference type="GO" id="GO:0046316">
    <property type="term" value="F:gluconokinase activity"/>
    <property type="evidence" value="ECO:0007669"/>
    <property type="project" value="UniProtKB-EC"/>
</dbReference>
<evidence type="ECO:0000256" key="8">
    <source>
        <dbReference type="ARBA" id="ARBA00048090"/>
    </source>
</evidence>
<keyword evidence="5 9" id="KW-0547">Nucleotide-binding</keyword>
<organism evidence="10 11">
    <name type="scientific">Nitratireductor basaltis</name>
    <dbReference type="NCBI Taxonomy" id="472175"/>
    <lineage>
        <taxon>Bacteria</taxon>
        <taxon>Pseudomonadati</taxon>
        <taxon>Pseudomonadota</taxon>
        <taxon>Alphaproteobacteria</taxon>
        <taxon>Hyphomicrobiales</taxon>
        <taxon>Phyllobacteriaceae</taxon>
        <taxon>Nitratireductor</taxon>
    </lineage>
</organism>
<dbReference type="PATRIC" id="fig|472175.3.peg.3388"/>
<dbReference type="InterPro" id="IPR006001">
    <property type="entry name" value="Therm_gnt_kin"/>
</dbReference>
<comment type="catalytic activity">
    <reaction evidence="8 9">
        <text>D-gluconate + ATP = 6-phospho-D-gluconate + ADP + H(+)</text>
        <dbReference type="Rhea" id="RHEA:19433"/>
        <dbReference type="ChEBI" id="CHEBI:15378"/>
        <dbReference type="ChEBI" id="CHEBI:18391"/>
        <dbReference type="ChEBI" id="CHEBI:30616"/>
        <dbReference type="ChEBI" id="CHEBI:58759"/>
        <dbReference type="ChEBI" id="CHEBI:456216"/>
        <dbReference type="EC" id="2.7.1.12"/>
    </reaction>
</comment>
<dbReference type="PANTHER" id="PTHR43442">
    <property type="entry name" value="GLUCONOKINASE-RELATED"/>
    <property type="match status" value="1"/>
</dbReference>
<dbReference type="CDD" id="cd02021">
    <property type="entry name" value="GntK"/>
    <property type="match status" value="1"/>
</dbReference>
<dbReference type="EC" id="2.7.1.12" evidence="3 9"/>
<dbReference type="STRING" id="472175.EL18_03391"/>
<dbReference type="EMBL" id="JMQM01000003">
    <property type="protein sequence ID" value="KFB08181.1"/>
    <property type="molecule type" value="Genomic_DNA"/>
</dbReference>
<dbReference type="RefSeq" id="WP_200875549.1">
    <property type="nucleotide sequence ID" value="NZ_JMQM01000003.1"/>
</dbReference>
<name>A0A084U5E5_9HYPH</name>
<evidence type="ECO:0000256" key="7">
    <source>
        <dbReference type="ARBA" id="ARBA00022840"/>
    </source>
</evidence>
<evidence type="ECO:0000313" key="11">
    <source>
        <dbReference type="Proteomes" id="UP000053675"/>
    </source>
</evidence>
<evidence type="ECO:0000256" key="1">
    <source>
        <dbReference type="ARBA" id="ARBA00004761"/>
    </source>
</evidence>
<keyword evidence="4 9" id="KW-0808">Transferase</keyword>
<dbReference type="NCBIfam" id="TIGR01313">
    <property type="entry name" value="therm_gnt_kin"/>
    <property type="match status" value="1"/>
</dbReference>
<gene>
    <name evidence="10" type="ORF">EL18_03391</name>
</gene>
<dbReference type="GO" id="GO:0005737">
    <property type="term" value="C:cytoplasm"/>
    <property type="evidence" value="ECO:0007669"/>
    <property type="project" value="TreeGrafter"/>
</dbReference>
<comment type="similarity">
    <text evidence="2 9">Belongs to the gluconokinase GntK/GntV family.</text>
</comment>
<dbReference type="GO" id="GO:0005975">
    <property type="term" value="P:carbohydrate metabolic process"/>
    <property type="evidence" value="ECO:0007669"/>
    <property type="project" value="InterPro"/>
</dbReference>
<dbReference type="Proteomes" id="UP000053675">
    <property type="component" value="Unassembled WGS sequence"/>
</dbReference>
<sequence length="200" mass="21997">MPEQTSMTDRLENPALNGPRYIIFMGVCGVGKSTVAKAVADALPARFLEADGFHPRENVESMAAGRPLNDEQRWPWLSILCQAAVEEQAKTGMAVTIACSALKRRYRDFMREKLGGETLFIHLDADRDVIFERLTSRPGHFMPPALLDSQLADLEAPTGEAGCHRLDVSENRARVVERALVLCRQAEKAASGSAVQTEDS</sequence>
<evidence type="ECO:0000256" key="5">
    <source>
        <dbReference type="ARBA" id="ARBA00022741"/>
    </source>
</evidence>
<dbReference type="SUPFAM" id="SSF52540">
    <property type="entry name" value="P-loop containing nucleoside triphosphate hydrolases"/>
    <property type="match status" value="1"/>
</dbReference>
<keyword evidence="7 9" id="KW-0067">ATP-binding</keyword>
<evidence type="ECO:0000256" key="6">
    <source>
        <dbReference type="ARBA" id="ARBA00022777"/>
    </source>
</evidence>
<dbReference type="eggNOG" id="COG3265">
    <property type="taxonomic scope" value="Bacteria"/>
</dbReference>
<dbReference type="Gene3D" id="3.40.50.300">
    <property type="entry name" value="P-loop containing nucleotide triphosphate hydrolases"/>
    <property type="match status" value="1"/>
</dbReference>
<dbReference type="Pfam" id="PF13671">
    <property type="entry name" value="AAA_33"/>
    <property type="match status" value="1"/>
</dbReference>
<evidence type="ECO:0000256" key="9">
    <source>
        <dbReference type="RuleBase" id="RU363066"/>
    </source>
</evidence>
<keyword evidence="6 9" id="KW-0418">Kinase</keyword>
<accession>A0A084U5E5</accession>
<protein>
    <recommendedName>
        <fullName evidence="3 9">Gluconokinase</fullName>
        <ecNumber evidence="3 9">2.7.1.12</ecNumber>
    </recommendedName>
</protein>
<evidence type="ECO:0000256" key="3">
    <source>
        <dbReference type="ARBA" id="ARBA00012054"/>
    </source>
</evidence>
<evidence type="ECO:0000313" key="10">
    <source>
        <dbReference type="EMBL" id="KFB08181.1"/>
    </source>
</evidence>
<evidence type="ECO:0000256" key="4">
    <source>
        <dbReference type="ARBA" id="ARBA00022679"/>
    </source>
</evidence>
<comment type="caution">
    <text evidence="10">The sequence shown here is derived from an EMBL/GenBank/DDBJ whole genome shotgun (WGS) entry which is preliminary data.</text>
</comment>
<dbReference type="GO" id="GO:0005524">
    <property type="term" value="F:ATP binding"/>
    <property type="evidence" value="ECO:0007669"/>
    <property type="project" value="UniProtKB-KW"/>
</dbReference>
<comment type="pathway">
    <text evidence="1">Carbohydrate acid metabolism.</text>
</comment>
<dbReference type="InterPro" id="IPR027417">
    <property type="entry name" value="P-loop_NTPase"/>
</dbReference>
<proteinExistence type="inferred from homology"/>
<reference evidence="10 11" key="1">
    <citation type="submission" date="2014-05" db="EMBL/GenBank/DDBJ databases">
        <title>Draft Genome Sequence of Nitratireductor basaltis Strain UMTGB225, A Marine Bacterium Isolated from Green Barrel Tunicate.</title>
        <authorList>
            <person name="Gan H.Y."/>
        </authorList>
    </citation>
    <scope>NUCLEOTIDE SEQUENCE [LARGE SCALE GENOMIC DNA]</scope>
    <source>
        <strain evidence="10 11">UMTGB225</strain>
    </source>
</reference>
<keyword evidence="11" id="KW-1185">Reference proteome</keyword>